<reference evidence="1" key="2">
    <citation type="submission" date="2021-04" db="EMBL/GenBank/DDBJ databases">
        <authorList>
            <person name="Gilroy R."/>
        </authorList>
    </citation>
    <scope>NUCLEOTIDE SEQUENCE</scope>
    <source>
        <strain evidence="1">1345</strain>
    </source>
</reference>
<gene>
    <name evidence="1" type="ORF">H9729_01645</name>
</gene>
<sequence length="112" mass="13016">MRFRELCTRCSLCEREVEYYKQKGLFGADFGANTELTCSQLNLWGSIAFFRKAGLSEEKTAEYLSASRIPEKRGVCIRILQELRCDLADCMHEKGEMLDKVDYLLYELRAKN</sequence>
<evidence type="ECO:0000313" key="2">
    <source>
        <dbReference type="Proteomes" id="UP000886750"/>
    </source>
</evidence>
<protein>
    <submittedName>
        <fullName evidence="1">Uncharacterized protein</fullName>
    </submittedName>
</protein>
<evidence type="ECO:0000313" key="1">
    <source>
        <dbReference type="EMBL" id="HIY96371.1"/>
    </source>
</evidence>
<dbReference type="AlphaFoldDB" id="A0A9D1ZVV3"/>
<dbReference type="Proteomes" id="UP000886750">
    <property type="component" value="Unassembled WGS sequence"/>
</dbReference>
<comment type="caution">
    <text evidence="1">The sequence shown here is derived from an EMBL/GenBank/DDBJ whole genome shotgun (WGS) entry which is preliminary data.</text>
</comment>
<reference evidence="1" key="1">
    <citation type="journal article" date="2021" name="PeerJ">
        <title>Extensive microbial diversity within the chicken gut microbiome revealed by metagenomics and culture.</title>
        <authorList>
            <person name="Gilroy R."/>
            <person name="Ravi A."/>
            <person name="Getino M."/>
            <person name="Pursley I."/>
            <person name="Horton D.L."/>
            <person name="Alikhan N.F."/>
            <person name="Baker D."/>
            <person name="Gharbi K."/>
            <person name="Hall N."/>
            <person name="Watson M."/>
            <person name="Adriaenssens E.M."/>
            <person name="Foster-Nyarko E."/>
            <person name="Jarju S."/>
            <person name="Secka A."/>
            <person name="Antonio M."/>
            <person name="Oren A."/>
            <person name="Chaudhuri R.R."/>
            <person name="La Ragione R."/>
            <person name="Hildebrand F."/>
            <person name="Pallen M.J."/>
        </authorList>
    </citation>
    <scope>NUCLEOTIDE SEQUENCE</scope>
    <source>
        <strain evidence="1">1345</strain>
    </source>
</reference>
<proteinExistence type="predicted"/>
<organism evidence="1 2">
    <name type="scientific">Candidatus Borkfalkia excrementigallinarum</name>
    <dbReference type="NCBI Taxonomy" id="2838506"/>
    <lineage>
        <taxon>Bacteria</taxon>
        <taxon>Bacillati</taxon>
        <taxon>Bacillota</taxon>
        <taxon>Clostridia</taxon>
        <taxon>Christensenellales</taxon>
        <taxon>Christensenellaceae</taxon>
        <taxon>Candidatus Borkfalkia</taxon>
    </lineage>
</organism>
<name>A0A9D1ZVV3_9FIRM</name>
<accession>A0A9D1ZVV3</accession>
<dbReference type="EMBL" id="DXCQ01000020">
    <property type="protein sequence ID" value="HIY96371.1"/>
    <property type="molecule type" value="Genomic_DNA"/>
</dbReference>